<comment type="similarity">
    <text evidence="1">Belongs to the F420H(2)-dependent quinone reductase family.</text>
</comment>
<dbReference type="Proteomes" id="UP000377595">
    <property type="component" value="Unassembled WGS sequence"/>
</dbReference>
<sequence length="147" mass="16930">MTGEGKRRTGWDTQFADKADHIARYIATGGKDGYLWSETPTLLLTTRGRRSGQERTVALIFGEDDGRYILIASQGGAPRHPNWYLNILADPVVTLQVMADRFTARARTAEGEERDRLWTRMVQLWEYDVYATRTDRIIPVVVLEREW</sequence>
<dbReference type="PANTHER" id="PTHR39428">
    <property type="entry name" value="F420H(2)-DEPENDENT QUINONE REDUCTASE RV1261C"/>
    <property type="match status" value="1"/>
</dbReference>
<evidence type="ECO:0000313" key="4">
    <source>
        <dbReference type="Proteomes" id="UP000377595"/>
    </source>
</evidence>
<dbReference type="OrthoDB" id="8225825at2"/>
<protein>
    <submittedName>
        <fullName evidence="3">Nitroreductase</fullName>
    </submittedName>
</protein>
<dbReference type="Pfam" id="PF04075">
    <property type="entry name" value="F420H2_quin_red"/>
    <property type="match status" value="1"/>
</dbReference>
<dbReference type="SUPFAM" id="SSF50475">
    <property type="entry name" value="FMN-binding split barrel"/>
    <property type="match status" value="1"/>
</dbReference>
<proteinExistence type="inferred from homology"/>
<dbReference type="EMBL" id="BLAF01000004">
    <property type="protein sequence ID" value="GES17297.1"/>
    <property type="molecule type" value="Genomic_DNA"/>
</dbReference>
<gene>
    <name evidence="3" type="ORF">Aple_001920</name>
</gene>
<accession>A0A5M3X6I0</accession>
<comment type="caution">
    <text evidence="3">The sequence shown here is derived from an EMBL/GenBank/DDBJ whole genome shotgun (WGS) entry which is preliminary data.</text>
</comment>
<evidence type="ECO:0000256" key="2">
    <source>
        <dbReference type="ARBA" id="ARBA00049106"/>
    </source>
</evidence>
<comment type="catalytic activity">
    <reaction evidence="2">
        <text>oxidized coenzyme F420-(gamma-L-Glu)(n) + a quinol + H(+) = reduced coenzyme F420-(gamma-L-Glu)(n) + a quinone</text>
        <dbReference type="Rhea" id="RHEA:39663"/>
        <dbReference type="Rhea" id="RHEA-COMP:12939"/>
        <dbReference type="Rhea" id="RHEA-COMP:14378"/>
        <dbReference type="ChEBI" id="CHEBI:15378"/>
        <dbReference type="ChEBI" id="CHEBI:24646"/>
        <dbReference type="ChEBI" id="CHEBI:132124"/>
        <dbReference type="ChEBI" id="CHEBI:133980"/>
        <dbReference type="ChEBI" id="CHEBI:139511"/>
    </reaction>
</comment>
<name>A0A5M3X6I0_9ACTN</name>
<dbReference type="InterPro" id="IPR012349">
    <property type="entry name" value="Split_barrel_FMN-bd"/>
</dbReference>
<dbReference type="InterPro" id="IPR004378">
    <property type="entry name" value="F420H2_quin_Rdtase"/>
</dbReference>
<evidence type="ECO:0000313" key="3">
    <source>
        <dbReference type="EMBL" id="GES17297.1"/>
    </source>
</evidence>
<dbReference type="GO" id="GO:0070967">
    <property type="term" value="F:coenzyme F420 binding"/>
    <property type="evidence" value="ECO:0007669"/>
    <property type="project" value="TreeGrafter"/>
</dbReference>
<dbReference type="GO" id="GO:0016491">
    <property type="term" value="F:oxidoreductase activity"/>
    <property type="evidence" value="ECO:0007669"/>
    <property type="project" value="InterPro"/>
</dbReference>
<dbReference type="RefSeq" id="WP_155342486.1">
    <property type="nucleotide sequence ID" value="NZ_BAAAHM010000001.1"/>
</dbReference>
<dbReference type="Gene3D" id="2.30.110.10">
    <property type="entry name" value="Electron Transport, Fmn-binding Protein, Chain A"/>
    <property type="match status" value="1"/>
</dbReference>
<keyword evidence="4" id="KW-1185">Reference proteome</keyword>
<reference evidence="3 4" key="1">
    <citation type="submission" date="2019-10" db="EMBL/GenBank/DDBJ databases">
        <title>Whole genome shotgun sequence of Acrocarpospora pleiomorpha NBRC 16267.</title>
        <authorList>
            <person name="Ichikawa N."/>
            <person name="Kimura A."/>
            <person name="Kitahashi Y."/>
            <person name="Komaki H."/>
            <person name="Oguchi A."/>
        </authorList>
    </citation>
    <scope>NUCLEOTIDE SEQUENCE [LARGE SCALE GENOMIC DNA]</scope>
    <source>
        <strain evidence="3 4">NBRC 16267</strain>
    </source>
</reference>
<dbReference type="AlphaFoldDB" id="A0A5M3X6I0"/>
<dbReference type="PANTHER" id="PTHR39428:SF1">
    <property type="entry name" value="F420H(2)-DEPENDENT QUINONE REDUCTASE RV1261C"/>
    <property type="match status" value="1"/>
</dbReference>
<dbReference type="NCBIfam" id="TIGR00026">
    <property type="entry name" value="hi_GC_TIGR00026"/>
    <property type="match status" value="1"/>
</dbReference>
<organism evidence="3 4">
    <name type="scientific">Acrocarpospora pleiomorpha</name>
    <dbReference type="NCBI Taxonomy" id="90975"/>
    <lineage>
        <taxon>Bacteria</taxon>
        <taxon>Bacillati</taxon>
        <taxon>Actinomycetota</taxon>
        <taxon>Actinomycetes</taxon>
        <taxon>Streptosporangiales</taxon>
        <taxon>Streptosporangiaceae</taxon>
        <taxon>Acrocarpospora</taxon>
    </lineage>
</organism>
<dbReference type="GO" id="GO:0005886">
    <property type="term" value="C:plasma membrane"/>
    <property type="evidence" value="ECO:0007669"/>
    <property type="project" value="TreeGrafter"/>
</dbReference>
<evidence type="ECO:0000256" key="1">
    <source>
        <dbReference type="ARBA" id="ARBA00008710"/>
    </source>
</evidence>